<dbReference type="InParanoid" id="A0A7J7DYC8"/>
<dbReference type="InterPro" id="IPR009741">
    <property type="entry name" value="EARLY_FLOWERING_4_dom"/>
</dbReference>
<dbReference type="Pfam" id="PF07011">
    <property type="entry name" value="Elf4"/>
    <property type="match status" value="1"/>
</dbReference>
<protein>
    <recommendedName>
        <fullName evidence="6">Protein EARLY FLOWERING 4 domain-containing protein</fullName>
    </recommendedName>
</protein>
<dbReference type="GO" id="GO:0048511">
    <property type="term" value="P:rhythmic process"/>
    <property type="evidence" value="ECO:0007669"/>
    <property type="project" value="UniProtKB-KW"/>
</dbReference>
<evidence type="ECO:0000256" key="3">
    <source>
        <dbReference type="ARBA" id="ARBA00023108"/>
    </source>
</evidence>
<dbReference type="GO" id="GO:0005634">
    <property type="term" value="C:nucleus"/>
    <property type="evidence" value="ECO:0007669"/>
    <property type="project" value="UniProtKB-SubCell"/>
</dbReference>
<evidence type="ECO:0000313" key="7">
    <source>
        <dbReference type="EMBL" id="KAF5751375.1"/>
    </source>
</evidence>
<dbReference type="PANTHER" id="PTHR33469">
    <property type="entry name" value="PROTEIN ELF4-LIKE 4"/>
    <property type="match status" value="1"/>
</dbReference>
<dbReference type="GO" id="GO:0009649">
    <property type="term" value="P:entrainment of circadian clock"/>
    <property type="evidence" value="ECO:0007669"/>
    <property type="project" value="TreeGrafter"/>
</dbReference>
<organism evidence="7 8">
    <name type="scientific">Tripterygium wilfordii</name>
    <name type="common">Thunder God vine</name>
    <dbReference type="NCBI Taxonomy" id="458696"/>
    <lineage>
        <taxon>Eukaryota</taxon>
        <taxon>Viridiplantae</taxon>
        <taxon>Streptophyta</taxon>
        <taxon>Embryophyta</taxon>
        <taxon>Tracheophyta</taxon>
        <taxon>Spermatophyta</taxon>
        <taxon>Magnoliopsida</taxon>
        <taxon>eudicotyledons</taxon>
        <taxon>Gunneridae</taxon>
        <taxon>Pentapetalae</taxon>
        <taxon>rosids</taxon>
        <taxon>fabids</taxon>
        <taxon>Celastrales</taxon>
        <taxon>Celastraceae</taxon>
        <taxon>Tripterygium</taxon>
    </lineage>
</organism>
<feature type="region of interest" description="Disordered" evidence="5">
    <location>
        <begin position="33"/>
        <end position="54"/>
    </location>
</feature>
<evidence type="ECO:0000256" key="5">
    <source>
        <dbReference type="SAM" id="MobiDB-lite"/>
    </source>
</evidence>
<comment type="caution">
    <text evidence="7">The sequence shown here is derived from an EMBL/GenBank/DDBJ whole genome shotgun (WGS) entry which is preliminary data.</text>
</comment>
<feature type="domain" description="Protein EARLY FLOWERING 4" evidence="6">
    <location>
        <begin position="56"/>
        <end position="135"/>
    </location>
</feature>
<reference evidence="7 8" key="1">
    <citation type="journal article" date="2020" name="Nat. Commun.">
        <title>Genome of Tripterygium wilfordii and identification of cytochrome P450 involved in triptolide biosynthesis.</title>
        <authorList>
            <person name="Tu L."/>
            <person name="Su P."/>
            <person name="Zhang Z."/>
            <person name="Gao L."/>
            <person name="Wang J."/>
            <person name="Hu T."/>
            <person name="Zhou J."/>
            <person name="Zhang Y."/>
            <person name="Zhao Y."/>
            <person name="Liu Y."/>
            <person name="Song Y."/>
            <person name="Tong Y."/>
            <person name="Lu Y."/>
            <person name="Yang J."/>
            <person name="Xu C."/>
            <person name="Jia M."/>
            <person name="Peters R.J."/>
            <person name="Huang L."/>
            <person name="Gao W."/>
        </authorList>
    </citation>
    <scope>NUCLEOTIDE SEQUENCE [LARGE SCALE GENOMIC DNA]</scope>
    <source>
        <strain evidence="8">cv. XIE 37</strain>
        <tissue evidence="7">Leaf</tissue>
    </source>
</reference>
<sequence length="146" mass="16759">MYMYVLPVNSHHRWILPWTTRVTMSKPLNLSKTATNHHLRKREKEKKGNGEDDAEECDVEAWDALSSSFRQVQTVLDHNRKLIQQVNENHQSKIAENLAKNVDLIREINGNISKVISIYSDLSVDFTNIVQKRSGVKDGKDDSAET</sequence>
<evidence type="ECO:0000259" key="6">
    <source>
        <dbReference type="Pfam" id="PF07011"/>
    </source>
</evidence>
<dbReference type="InterPro" id="IPR040462">
    <property type="entry name" value="EARLY_FLOWERING_4"/>
</dbReference>
<feature type="compositionally biased region" description="Basic residues" evidence="5">
    <location>
        <begin position="35"/>
        <end position="44"/>
    </location>
</feature>
<gene>
    <name evidence="7" type="ORF">HS088_TW02G00388</name>
</gene>
<dbReference type="GO" id="GO:0042753">
    <property type="term" value="P:positive regulation of circadian rhythm"/>
    <property type="evidence" value="ECO:0007669"/>
    <property type="project" value="InterPro"/>
</dbReference>
<dbReference type="PANTHER" id="PTHR33469:SF1">
    <property type="entry name" value="PROTEIN ELF4-LIKE 1"/>
    <property type="match status" value="1"/>
</dbReference>
<comment type="similarity">
    <text evidence="2">Belongs to the EARLY FLOWERING 4 family.</text>
</comment>
<dbReference type="EMBL" id="JAAARO010000002">
    <property type="protein sequence ID" value="KAF5751375.1"/>
    <property type="molecule type" value="Genomic_DNA"/>
</dbReference>
<comment type="subcellular location">
    <subcellularLocation>
        <location evidence="1">Nucleus</location>
    </subcellularLocation>
</comment>
<keyword evidence="8" id="KW-1185">Reference proteome</keyword>
<proteinExistence type="inferred from homology"/>
<evidence type="ECO:0000256" key="2">
    <source>
        <dbReference type="ARBA" id="ARBA00009514"/>
    </source>
</evidence>
<keyword evidence="3" id="KW-0090">Biological rhythms</keyword>
<accession>A0A7J7DYC8</accession>
<evidence type="ECO:0000313" key="8">
    <source>
        <dbReference type="Proteomes" id="UP000593562"/>
    </source>
</evidence>
<dbReference type="AlphaFoldDB" id="A0A7J7DYC8"/>
<evidence type="ECO:0000256" key="4">
    <source>
        <dbReference type="ARBA" id="ARBA00023242"/>
    </source>
</evidence>
<keyword evidence="4" id="KW-0539">Nucleus</keyword>
<evidence type="ECO:0000256" key="1">
    <source>
        <dbReference type="ARBA" id="ARBA00004123"/>
    </source>
</evidence>
<dbReference type="Proteomes" id="UP000593562">
    <property type="component" value="Unassembled WGS sequence"/>
</dbReference>
<name>A0A7J7DYC8_TRIWF</name>